<dbReference type="GO" id="GO:0044716">
    <property type="term" value="F:8-oxo-GDP phosphatase activity"/>
    <property type="evidence" value="ECO:0007669"/>
    <property type="project" value="TreeGrafter"/>
</dbReference>
<dbReference type="AlphaFoldDB" id="A0A368UTL5"/>
<evidence type="ECO:0000256" key="14">
    <source>
        <dbReference type="ARBA" id="ARBA00041592"/>
    </source>
</evidence>
<dbReference type="Proteomes" id="UP000252733">
    <property type="component" value="Unassembled WGS sequence"/>
</dbReference>
<evidence type="ECO:0000256" key="9">
    <source>
        <dbReference type="ARBA" id="ARBA00023204"/>
    </source>
</evidence>
<evidence type="ECO:0000256" key="5">
    <source>
        <dbReference type="ARBA" id="ARBA00022723"/>
    </source>
</evidence>
<evidence type="ECO:0000256" key="11">
    <source>
        <dbReference type="ARBA" id="ARBA00036904"/>
    </source>
</evidence>
<keyword evidence="3" id="KW-0515">Mutator protein</keyword>
<dbReference type="PRINTS" id="PR00502">
    <property type="entry name" value="NUDIXFAMILY"/>
</dbReference>
<evidence type="ECO:0000256" key="1">
    <source>
        <dbReference type="ARBA" id="ARBA00001946"/>
    </source>
</evidence>
<keyword evidence="7" id="KW-0378">Hydrolase</keyword>
<feature type="domain" description="Nudix hydrolase" evidence="17">
    <location>
        <begin position="1"/>
        <end position="101"/>
    </location>
</feature>
<name>A0A368UTL5_9BACT</name>
<protein>
    <recommendedName>
        <fullName evidence="13">8-oxo-dGTP diphosphatase</fullName>
        <ecNumber evidence="12">3.6.1.55</ecNumber>
    </recommendedName>
    <alternativeName>
        <fullName evidence="16">7,8-dihydro-8-oxoguanine-triphosphatase</fullName>
    </alternativeName>
    <alternativeName>
        <fullName evidence="15">Mutator protein MutT</fullName>
    </alternativeName>
    <alternativeName>
        <fullName evidence="14">dGTP pyrophosphohydrolase</fullName>
    </alternativeName>
</protein>
<comment type="catalytic activity">
    <reaction evidence="11">
        <text>8-oxo-GTP + H2O = 8-oxo-GMP + diphosphate + H(+)</text>
        <dbReference type="Rhea" id="RHEA:67616"/>
        <dbReference type="ChEBI" id="CHEBI:15377"/>
        <dbReference type="ChEBI" id="CHEBI:15378"/>
        <dbReference type="ChEBI" id="CHEBI:33019"/>
        <dbReference type="ChEBI" id="CHEBI:143553"/>
        <dbReference type="ChEBI" id="CHEBI:145694"/>
    </reaction>
</comment>
<keyword evidence="4" id="KW-0235">DNA replication</keyword>
<dbReference type="GO" id="GO:0044715">
    <property type="term" value="F:8-oxo-dGDP phosphatase activity"/>
    <property type="evidence" value="ECO:0007669"/>
    <property type="project" value="TreeGrafter"/>
</dbReference>
<dbReference type="CDD" id="cd03425">
    <property type="entry name" value="NUDIX_MutT_NudA_like"/>
    <property type="match status" value="1"/>
</dbReference>
<organism evidence="18 19">
    <name type="scientific">Marinilabilia salmonicolor</name>
    <dbReference type="NCBI Taxonomy" id="989"/>
    <lineage>
        <taxon>Bacteria</taxon>
        <taxon>Pseudomonadati</taxon>
        <taxon>Bacteroidota</taxon>
        <taxon>Bacteroidia</taxon>
        <taxon>Marinilabiliales</taxon>
        <taxon>Marinilabiliaceae</taxon>
        <taxon>Marinilabilia</taxon>
    </lineage>
</organism>
<dbReference type="InterPro" id="IPR000086">
    <property type="entry name" value="NUDIX_hydrolase_dom"/>
</dbReference>
<proteinExistence type="inferred from homology"/>
<evidence type="ECO:0000256" key="6">
    <source>
        <dbReference type="ARBA" id="ARBA00022763"/>
    </source>
</evidence>
<dbReference type="GO" id="GO:0046872">
    <property type="term" value="F:metal ion binding"/>
    <property type="evidence" value="ECO:0007669"/>
    <property type="project" value="UniProtKB-KW"/>
</dbReference>
<dbReference type="SUPFAM" id="SSF55811">
    <property type="entry name" value="Nudix"/>
    <property type="match status" value="1"/>
</dbReference>
<evidence type="ECO:0000313" key="18">
    <source>
        <dbReference type="EMBL" id="RCW32043.1"/>
    </source>
</evidence>
<evidence type="ECO:0000313" key="19">
    <source>
        <dbReference type="Proteomes" id="UP000252733"/>
    </source>
</evidence>
<sequence>MSMPLKWEFPGGKVERGESEEACIKREIKEELAIEIELQRRLTPVSHDYAEISVDLIPFLARYKHGELKLREHQQFLLLEKKQMPDLDWAEADLPVLKEYMDL</sequence>
<keyword evidence="5" id="KW-0479">Metal-binding</keyword>
<dbReference type="InterPro" id="IPR015797">
    <property type="entry name" value="NUDIX_hydrolase-like_dom_sf"/>
</dbReference>
<dbReference type="InterPro" id="IPR020476">
    <property type="entry name" value="Nudix_hydrolase"/>
</dbReference>
<keyword evidence="19" id="KW-1185">Reference proteome</keyword>
<dbReference type="EC" id="3.6.1.55" evidence="12"/>
<dbReference type="GO" id="GO:0006281">
    <property type="term" value="P:DNA repair"/>
    <property type="evidence" value="ECO:0007669"/>
    <property type="project" value="UniProtKB-KW"/>
</dbReference>
<accession>A0A368UTL5</accession>
<evidence type="ECO:0000256" key="15">
    <source>
        <dbReference type="ARBA" id="ARBA00041979"/>
    </source>
</evidence>
<evidence type="ECO:0000256" key="2">
    <source>
        <dbReference type="ARBA" id="ARBA00005582"/>
    </source>
</evidence>
<keyword evidence="9" id="KW-0234">DNA repair</keyword>
<evidence type="ECO:0000256" key="12">
    <source>
        <dbReference type="ARBA" id="ARBA00038905"/>
    </source>
</evidence>
<dbReference type="PANTHER" id="PTHR47707:SF1">
    <property type="entry name" value="NUDIX HYDROLASE FAMILY PROTEIN"/>
    <property type="match status" value="1"/>
</dbReference>
<evidence type="ECO:0000256" key="3">
    <source>
        <dbReference type="ARBA" id="ARBA00022457"/>
    </source>
</evidence>
<comment type="caution">
    <text evidence="18">The sequence shown here is derived from an EMBL/GenBank/DDBJ whole genome shotgun (WGS) entry which is preliminary data.</text>
</comment>
<dbReference type="InterPro" id="IPR047127">
    <property type="entry name" value="MutT-like"/>
</dbReference>
<dbReference type="GO" id="GO:0008413">
    <property type="term" value="F:8-oxo-7,8-dihydroguanosine triphosphate pyrophosphatase activity"/>
    <property type="evidence" value="ECO:0007669"/>
    <property type="project" value="TreeGrafter"/>
</dbReference>
<dbReference type="PROSITE" id="PS51462">
    <property type="entry name" value="NUDIX"/>
    <property type="match status" value="1"/>
</dbReference>
<evidence type="ECO:0000256" key="4">
    <source>
        <dbReference type="ARBA" id="ARBA00022705"/>
    </source>
</evidence>
<keyword evidence="8" id="KW-0460">Magnesium</keyword>
<gene>
    <name evidence="18" type="ORF">DFO77_116110</name>
</gene>
<evidence type="ECO:0000256" key="16">
    <source>
        <dbReference type="ARBA" id="ARBA00042798"/>
    </source>
</evidence>
<evidence type="ECO:0000256" key="10">
    <source>
        <dbReference type="ARBA" id="ARBA00035861"/>
    </source>
</evidence>
<dbReference type="Gene3D" id="3.90.79.10">
    <property type="entry name" value="Nucleoside Triphosphate Pyrophosphohydrolase"/>
    <property type="match status" value="1"/>
</dbReference>
<evidence type="ECO:0000256" key="13">
    <source>
        <dbReference type="ARBA" id="ARBA00040794"/>
    </source>
</evidence>
<comment type="cofactor">
    <cofactor evidence="1">
        <name>Mg(2+)</name>
        <dbReference type="ChEBI" id="CHEBI:18420"/>
    </cofactor>
</comment>
<evidence type="ECO:0000256" key="7">
    <source>
        <dbReference type="ARBA" id="ARBA00022801"/>
    </source>
</evidence>
<comment type="similarity">
    <text evidence="2">Belongs to the Nudix hydrolase family.</text>
</comment>
<dbReference type="GO" id="GO:0006260">
    <property type="term" value="P:DNA replication"/>
    <property type="evidence" value="ECO:0007669"/>
    <property type="project" value="UniProtKB-KW"/>
</dbReference>
<dbReference type="GO" id="GO:0035539">
    <property type="term" value="F:8-oxo-7,8-dihydrodeoxyguanosine triphosphate pyrophosphatase activity"/>
    <property type="evidence" value="ECO:0007669"/>
    <property type="project" value="UniProtKB-EC"/>
</dbReference>
<dbReference type="Pfam" id="PF00293">
    <property type="entry name" value="NUDIX"/>
    <property type="match status" value="1"/>
</dbReference>
<reference evidence="18 19" key="1">
    <citation type="submission" date="2018-07" db="EMBL/GenBank/DDBJ databases">
        <title>Freshwater and sediment microbial communities from various areas in North America, analyzing microbe dynamics in response to fracking.</title>
        <authorList>
            <person name="Lamendella R."/>
        </authorList>
    </citation>
    <scope>NUCLEOTIDE SEQUENCE [LARGE SCALE GENOMIC DNA]</scope>
    <source>
        <strain evidence="18 19">160A</strain>
    </source>
</reference>
<evidence type="ECO:0000256" key="8">
    <source>
        <dbReference type="ARBA" id="ARBA00022842"/>
    </source>
</evidence>
<evidence type="ECO:0000259" key="17">
    <source>
        <dbReference type="PROSITE" id="PS51462"/>
    </source>
</evidence>
<dbReference type="EMBL" id="QPIZ01000016">
    <property type="protein sequence ID" value="RCW32043.1"/>
    <property type="molecule type" value="Genomic_DNA"/>
</dbReference>
<keyword evidence="6" id="KW-0227">DNA damage</keyword>
<dbReference type="PANTHER" id="PTHR47707">
    <property type="entry name" value="8-OXO-DGTP DIPHOSPHATASE"/>
    <property type="match status" value="1"/>
</dbReference>
<comment type="catalytic activity">
    <reaction evidence="10">
        <text>8-oxo-dGTP + H2O = 8-oxo-dGMP + diphosphate + H(+)</text>
        <dbReference type="Rhea" id="RHEA:31575"/>
        <dbReference type="ChEBI" id="CHEBI:15377"/>
        <dbReference type="ChEBI" id="CHEBI:15378"/>
        <dbReference type="ChEBI" id="CHEBI:33019"/>
        <dbReference type="ChEBI" id="CHEBI:63224"/>
        <dbReference type="ChEBI" id="CHEBI:77896"/>
        <dbReference type="EC" id="3.6.1.55"/>
    </reaction>
</comment>